<feature type="compositionally biased region" description="Polar residues" evidence="2">
    <location>
        <begin position="130"/>
        <end position="141"/>
    </location>
</feature>
<keyword evidence="1" id="KW-0175">Coiled coil</keyword>
<name>A0ABV0YWS1_9TELE</name>
<keyword evidence="4" id="KW-1185">Reference proteome</keyword>
<protein>
    <submittedName>
        <fullName evidence="3">Uncharacterized protein</fullName>
    </submittedName>
</protein>
<dbReference type="EMBL" id="JAHRIP010045699">
    <property type="protein sequence ID" value="MEQ2297886.1"/>
    <property type="molecule type" value="Genomic_DNA"/>
</dbReference>
<feature type="region of interest" description="Disordered" evidence="2">
    <location>
        <begin position="126"/>
        <end position="158"/>
    </location>
</feature>
<accession>A0ABV0YWS1</accession>
<evidence type="ECO:0000256" key="2">
    <source>
        <dbReference type="SAM" id="MobiDB-lite"/>
    </source>
</evidence>
<dbReference type="Proteomes" id="UP001469553">
    <property type="component" value="Unassembled WGS sequence"/>
</dbReference>
<evidence type="ECO:0000313" key="3">
    <source>
        <dbReference type="EMBL" id="MEQ2297886.1"/>
    </source>
</evidence>
<evidence type="ECO:0000256" key="1">
    <source>
        <dbReference type="SAM" id="Coils"/>
    </source>
</evidence>
<reference evidence="3 4" key="1">
    <citation type="submission" date="2021-06" db="EMBL/GenBank/DDBJ databases">
        <authorList>
            <person name="Palmer J.M."/>
        </authorList>
    </citation>
    <scope>NUCLEOTIDE SEQUENCE [LARGE SCALE GENOMIC DNA]</scope>
    <source>
        <strain evidence="3 4">AS_MEX2019</strain>
        <tissue evidence="3">Muscle</tissue>
    </source>
</reference>
<evidence type="ECO:0000313" key="4">
    <source>
        <dbReference type="Proteomes" id="UP001469553"/>
    </source>
</evidence>
<feature type="coiled-coil region" evidence="1">
    <location>
        <begin position="98"/>
        <end position="125"/>
    </location>
</feature>
<comment type="caution">
    <text evidence="3">The sequence shown here is derived from an EMBL/GenBank/DDBJ whole genome shotgun (WGS) entry which is preliminary data.</text>
</comment>
<feature type="compositionally biased region" description="Polar residues" evidence="2">
    <location>
        <begin position="148"/>
        <end position="158"/>
    </location>
</feature>
<proteinExistence type="predicted"/>
<sequence length="158" mass="18050">MMESNSIMNSADVEMQKVVVADLIRLSPDEQDVLNQFDLAACDERIQELLDLIENPTREILISDVVGRLTLLYQQKSQLEAKRYLQLHTDHQMALQRENAAKVELSKAEERTEKAEAKLMDLKADELKKASSQKQEQTPTFQVPDLNFHSQQPQQGAD</sequence>
<organism evidence="3 4">
    <name type="scientific">Ameca splendens</name>
    <dbReference type="NCBI Taxonomy" id="208324"/>
    <lineage>
        <taxon>Eukaryota</taxon>
        <taxon>Metazoa</taxon>
        <taxon>Chordata</taxon>
        <taxon>Craniata</taxon>
        <taxon>Vertebrata</taxon>
        <taxon>Euteleostomi</taxon>
        <taxon>Actinopterygii</taxon>
        <taxon>Neopterygii</taxon>
        <taxon>Teleostei</taxon>
        <taxon>Neoteleostei</taxon>
        <taxon>Acanthomorphata</taxon>
        <taxon>Ovalentaria</taxon>
        <taxon>Atherinomorphae</taxon>
        <taxon>Cyprinodontiformes</taxon>
        <taxon>Goodeidae</taxon>
        <taxon>Ameca</taxon>
    </lineage>
</organism>
<gene>
    <name evidence="3" type="ORF">AMECASPLE_039317</name>
</gene>